<evidence type="ECO:0000256" key="15">
    <source>
        <dbReference type="ARBA" id="ARBA00040883"/>
    </source>
</evidence>
<evidence type="ECO:0000256" key="11">
    <source>
        <dbReference type="ARBA" id="ARBA00022840"/>
    </source>
</evidence>
<keyword evidence="8 16" id="KW-0808">Transferase</keyword>
<dbReference type="EC" id="2.7.1.33" evidence="6 16"/>
<dbReference type="HAMAP" id="MF_01274">
    <property type="entry name" value="Pantothen_kinase_3"/>
    <property type="match status" value="1"/>
</dbReference>
<dbReference type="KEGG" id="cmic:caldi_31580"/>
<evidence type="ECO:0000256" key="3">
    <source>
        <dbReference type="ARBA" id="ARBA00004496"/>
    </source>
</evidence>
<dbReference type="EMBL" id="AP025628">
    <property type="protein sequence ID" value="BDG62068.1"/>
    <property type="molecule type" value="Genomic_DNA"/>
</dbReference>
<dbReference type="InterPro" id="IPR043129">
    <property type="entry name" value="ATPase_NBD"/>
</dbReference>
<dbReference type="AlphaFoldDB" id="A0AA35CP11"/>
<feature type="active site" description="Proton acceptor" evidence="16">
    <location>
        <position position="116"/>
    </location>
</feature>
<comment type="function">
    <text evidence="16">Catalyzes the phosphorylation of pantothenate (Pan), the first step in CoA biosynthesis.</text>
</comment>
<comment type="subunit">
    <text evidence="5 16">Homodimer.</text>
</comment>
<evidence type="ECO:0000256" key="1">
    <source>
        <dbReference type="ARBA" id="ARBA00001206"/>
    </source>
</evidence>
<evidence type="ECO:0000256" key="16">
    <source>
        <dbReference type="HAMAP-Rule" id="MF_01274"/>
    </source>
</evidence>
<comment type="similarity">
    <text evidence="14 16">Belongs to the type III pantothenate kinase family.</text>
</comment>
<dbReference type="GO" id="GO:0015937">
    <property type="term" value="P:coenzyme A biosynthetic process"/>
    <property type="evidence" value="ECO:0007669"/>
    <property type="project" value="UniProtKB-UniRule"/>
</dbReference>
<evidence type="ECO:0000256" key="6">
    <source>
        <dbReference type="ARBA" id="ARBA00012102"/>
    </source>
</evidence>
<evidence type="ECO:0000256" key="7">
    <source>
        <dbReference type="ARBA" id="ARBA00022490"/>
    </source>
</evidence>
<evidence type="ECO:0000256" key="10">
    <source>
        <dbReference type="ARBA" id="ARBA00022777"/>
    </source>
</evidence>
<keyword evidence="13 16" id="KW-0173">Coenzyme A biosynthesis</keyword>
<protein>
    <recommendedName>
        <fullName evidence="15 16">Type III pantothenate kinase</fullName>
        <ecNumber evidence="6 16">2.7.1.33</ecNumber>
    </recommendedName>
    <alternativeName>
        <fullName evidence="16">PanK-III</fullName>
    </alternativeName>
    <alternativeName>
        <fullName evidence="16">Pantothenic acid kinase</fullName>
    </alternativeName>
</protein>
<name>A0AA35CP11_9FIRM</name>
<proteinExistence type="inferred from homology"/>
<organism evidence="17 18">
    <name type="scientific">Caldinitratiruptor microaerophilus</name>
    <dbReference type="NCBI Taxonomy" id="671077"/>
    <lineage>
        <taxon>Bacteria</taxon>
        <taxon>Bacillati</taxon>
        <taxon>Bacillota</taxon>
        <taxon>Clostridia</taxon>
        <taxon>Eubacteriales</taxon>
        <taxon>Symbiobacteriaceae</taxon>
        <taxon>Caldinitratiruptor</taxon>
    </lineage>
</organism>
<dbReference type="Pfam" id="PF03309">
    <property type="entry name" value="Pan_kinase"/>
    <property type="match status" value="1"/>
</dbReference>
<sequence length="277" mass="28878">MLLALDVGNTNVTVGLYAAAPAGAGGGAPLRSWRLETRRARTADEYGLWLVRAFRLAGLDPGAVTAAAMASVVPPLTPVLVEMCRRYFGAEPLIVSSRLRSLPAVRYEDPSALGADRLANAVAAWVLHGGGDPTGGGAPGERATVAVDFGTATKLEVVAADGTYLGGSIAPGVGISTEALFESAARLARVELVAPPRVLGRNNAAAMQSGILYGFAGQVEGLLRRVREELGEELRVVGTGGLAHVVAPHCRCLDTVDPWLTLAGIRLIWEWNRPPGT</sequence>
<dbReference type="CDD" id="cd24015">
    <property type="entry name" value="ASKHA_NBD_PanK-III"/>
    <property type="match status" value="1"/>
</dbReference>
<keyword evidence="9 16" id="KW-0547">Nucleotide-binding</keyword>
<dbReference type="Gene3D" id="3.30.420.40">
    <property type="match status" value="2"/>
</dbReference>
<evidence type="ECO:0000256" key="5">
    <source>
        <dbReference type="ARBA" id="ARBA00011738"/>
    </source>
</evidence>
<keyword evidence="18" id="KW-1185">Reference proteome</keyword>
<evidence type="ECO:0000256" key="14">
    <source>
        <dbReference type="ARBA" id="ARBA00038036"/>
    </source>
</evidence>
<evidence type="ECO:0000256" key="12">
    <source>
        <dbReference type="ARBA" id="ARBA00022958"/>
    </source>
</evidence>
<evidence type="ECO:0000256" key="13">
    <source>
        <dbReference type="ARBA" id="ARBA00022993"/>
    </source>
</evidence>
<dbReference type="GO" id="GO:0004594">
    <property type="term" value="F:pantothenate kinase activity"/>
    <property type="evidence" value="ECO:0007669"/>
    <property type="project" value="UniProtKB-UniRule"/>
</dbReference>
<dbReference type="PANTHER" id="PTHR34265:SF1">
    <property type="entry name" value="TYPE III PANTOTHENATE KINASE"/>
    <property type="match status" value="1"/>
</dbReference>
<dbReference type="InterPro" id="IPR004619">
    <property type="entry name" value="Type_III_PanK"/>
</dbReference>
<evidence type="ECO:0000313" key="18">
    <source>
        <dbReference type="Proteomes" id="UP001163687"/>
    </source>
</evidence>
<dbReference type="PANTHER" id="PTHR34265">
    <property type="entry name" value="TYPE III PANTOTHENATE KINASE"/>
    <property type="match status" value="1"/>
</dbReference>
<evidence type="ECO:0000256" key="2">
    <source>
        <dbReference type="ARBA" id="ARBA00001958"/>
    </source>
</evidence>
<comment type="subcellular location">
    <subcellularLocation>
        <location evidence="3 16">Cytoplasm</location>
    </subcellularLocation>
</comment>
<feature type="binding site" evidence="16">
    <location>
        <begin position="6"/>
        <end position="13"/>
    </location>
    <ligand>
        <name>ATP</name>
        <dbReference type="ChEBI" id="CHEBI:30616"/>
    </ligand>
</feature>
<evidence type="ECO:0000313" key="17">
    <source>
        <dbReference type="EMBL" id="BDG62068.1"/>
    </source>
</evidence>
<evidence type="ECO:0000256" key="8">
    <source>
        <dbReference type="ARBA" id="ARBA00022679"/>
    </source>
</evidence>
<dbReference type="NCBIfam" id="NF009855">
    <property type="entry name" value="PRK13321.1"/>
    <property type="match status" value="1"/>
</dbReference>
<dbReference type="GO" id="GO:0005737">
    <property type="term" value="C:cytoplasm"/>
    <property type="evidence" value="ECO:0007669"/>
    <property type="project" value="UniProtKB-SubCell"/>
</dbReference>
<dbReference type="Proteomes" id="UP001163687">
    <property type="component" value="Chromosome"/>
</dbReference>
<reference evidence="17" key="1">
    <citation type="submission" date="2022-03" db="EMBL/GenBank/DDBJ databases">
        <title>Complete genome sequence of Caldinitratiruptor microaerophilus.</title>
        <authorList>
            <person name="Mukaiyama R."/>
            <person name="Nishiyama T."/>
            <person name="Ueda K."/>
        </authorList>
    </citation>
    <scope>NUCLEOTIDE SEQUENCE</scope>
    <source>
        <strain evidence="17">JCM 16183</strain>
    </source>
</reference>
<gene>
    <name evidence="17" type="primary">coaX_2</name>
    <name evidence="16" type="synonym">coaX</name>
    <name evidence="17" type="ORF">caldi_31580</name>
</gene>
<dbReference type="GO" id="GO:0046872">
    <property type="term" value="F:metal ion binding"/>
    <property type="evidence" value="ECO:0007669"/>
    <property type="project" value="UniProtKB-KW"/>
</dbReference>
<feature type="binding site" evidence="16">
    <location>
        <position position="107"/>
    </location>
    <ligand>
        <name>substrate</name>
    </ligand>
</feature>
<keyword evidence="16" id="KW-0479">Metal-binding</keyword>
<comment type="cofactor">
    <cofactor evidence="16">
        <name>NH4(+)</name>
        <dbReference type="ChEBI" id="CHEBI:28938"/>
    </cofactor>
    <cofactor evidence="16">
        <name>K(+)</name>
        <dbReference type="ChEBI" id="CHEBI:29103"/>
    </cofactor>
    <text evidence="16">A monovalent cation. Ammonium or potassium.</text>
</comment>
<dbReference type="RefSeq" id="WP_264842675.1">
    <property type="nucleotide sequence ID" value="NZ_AP025628.1"/>
</dbReference>
<keyword evidence="7 16" id="KW-0963">Cytoplasm</keyword>
<dbReference type="SUPFAM" id="SSF53067">
    <property type="entry name" value="Actin-like ATPase domain"/>
    <property type="match status" value="2"/>
</dbReference>
<comment type="pathway">
    <text evidence="4 16">Cofactor biosynthesis; coenzyme A biosynthesis; CoA from (R)-pantothenate: step 1/5.</text>
</comment>
<comment type="cofactor">
    <cofactor evidence="2">
        <name>K(+)</name>
        <dbReference type="ChEBI" id="CHEBI:29103"/>
    </cofactor>
</comment>
<evidence type="ECO:0000256" key="9">
    <source>
        <dbReference type="ARBA" id="ARBA00022741"/>
    </source>
</evidence>
<accession>A0AA35CP11</accession>
<keyword evidence="12 16" id="KW-0630">Potassium</keyword>
<dbReference type="NCBIfam" id="TIGR00671">
    <property type="entry name" value="baf"/>
    <property type="match status" value="1"/>
</dbReference>
<keyword evidence="11 16" id="KW-0067">ATP-binding</keyword>
<comment type="catalytic activity">
    <reaction evidence="1 16">
        <text>(R)-pantothenate + ATP = (R)-4'-phosphopantothenate + ADP + H(+)</text>
        <dbReference type="Rhea" id="RHEA:16373"/>
        <dbReference type="ChEBI" id="CHEBI:10986"/>
        <dbReference type="ChEBI" id="CHEBI:15378"/>
        <dbReference type="ChEBI" id="CHEBI:29032"/>
        <dbReference type="ChEBI" id="CHEBI:30616"/>
        <dbReference type="ChEBI" id="CHEBI:456216"/>
        <dbReference type="EC" id="2.7.1.33"/>
    </reaction>
</comment>
<evidence type="ECO:0000256" key="4">
    <source>
        <dbReference type="ARBA" id="ARBA00005225"/>
    </source>
</evidence>
<feature type="binding site" evidence="16">
    <location>
        <position position="148"/>
    </location>
    <ligand>
        <name>K(+)</name>
        <dbReference type="ChEBI" id="CHEBI:29103"/>
    </ligand>
</feature>
<feature type="binding site" evidence="16">
    <location>
        <position position="151"/>
    </location>
    <ligand>
        <name>ATP</name>
        <dbReference type="ChEBI" id="CHEBI:30616"/>
    </ligand>
</feature>
<feature type="binding site" evidence="16">
    <location>
        <begin position="114"/>
        <end position="117"/>
    </location>
    <ligand>
        <name>substrate</name>
    </ligand>
</feature>
<keyword evidence="10 16" id="KW-0418">Kinase</keyword>
<comment type="caution">
    <text evidence="16">Lacks conserved residue(s) required for the propagation of feature annotation.</text>
</comment>
<dbReference type="GO" id="GO:0005524">
    <property type="term" value="F:ATP binding"/>
    <property type="evidence" value="ECO:0007669"/>
    <property type="project" value="UniProtKB-UniRule"/>
</dbReference>